<feature type="repeat" description="Solcar" evidence="9">
    <location>
        <begin position="188"/>
        <end position="270"/>
    </location>
</feature>
<dbReference type="Proteomes" id="UP001054902">
    <property type="component" value="Unassembled WGS sequence"/>
</dbReference>
<dbReference type="Gene3D" id="1.50.40.10">
    <property type="entry name" value="Mitochondrial carrier domain"/>
    <property type="match status" value="1"/>
</dbReference>
<dbReference type="GO" id="GO:0000064">
    <property type="term" value="F:L-ornithine transmembrane transporter activity"/>
    <property type="evidence" value="ECO:0007669"/>
    <property type="project" value="TreeGrafter"/>
</dbReference>
<feature type="repeat" description="Solcar" evidence="9">
    <location>
        <begin position="1"/>
        <end position="83"/>
    </location>
</feature>
<keyword evidence="12" id="KW-1185">Reference proteome</keyword>
<evidence type="ECO:0000256" key="8">
    <source>
        <dbReference type="ARBA" id="ARBA00023136"/>
    </source>
</evidence>
<evidence type="ECO:0000256" key="9">
    <source>
        <dbReference type="PROSITE-ProRule" id="PRU00282"/>
    </source>
</evidence>
<dbReference type="InterPro" id="IPR023395">
    <property type="entry name" value="MCP_dom_sf"/>
</dbReference>
<organism evidence="11 12">
    <name type="scientific">Chaetoceros tenuissimus</name>
    <dbReference type="NCBI Taxonomy" id="426638"/>
    <lineage>
        <taxon>Eukaryota</taxon>
        <taxon>Sar</taxon>
        <taxon>Stramenopiles</taxon>
        <taxon>Ochrophyta</taxon>
        <taxon>Bacillariophyta</taxon>
        <taxon>Coscinodiscophyceae</taxon>
        <taxon>Chaetocerotophycidae</taxon>
        <taxon>Chaetocerotales</taxon>
        <taxon>Chaetocerotaceae</taxon>
        <taxon>Chaetoceros</taxon>
    </lineage>
</organism>
<evidence type="ECO:0000256" key="6">
    <source>
        <dbReference type="ARBA" id="ARBA00022989"/>
    </source>
</evidence>
<dbReference type="AlphaFoldDB" id="A0AAD3D704"/>
<comment type="subcellular location">
    <subcellularLocation>
        <location evidence="1">Mitochondrion membrane</location>
        <topology evidence="1">Multi-pass membrane protein</topology>
    </subcellularLocation>
</comment>
<keyword evidence="7" id="KW-0496">Mitochondrion</keyword>
<dbReference type="InterPro" id="IPR018108">
    <property type="entry name" value="MCP_transmembrane"/>
</dbReference>
<dbReference type="GO" id="GO:0031966">
    <property type="term" value="C:mitochondrial membrane"/>
    <property type="evidence" value="ECO:0007669"/>
    <property type="project" value="UniProtKB-SubCell"/>
</dbReference>
<evidence type="ECO:0000256" key="10">
    <source>
        <dbReference type="RuleBase" id="RU000488"/>
    </source>
</evidence>
<dbReference type="GO" id="GO:1990575">
    <property type="term" value="P:mitochondrial L-ornithine transmembrane transport"/>
    <property type="evidence" value="ECO:0007669"/>
    <property type="project" value="TreeGrafter"/>
</dbReference>
<evidence type="ECO:0000256" key="1">
    <source>
        <dbReference type="ARBA" id="ARBA00004225"/>
    </source>
</evidence>
<sequence length="283" mass="31007">MESLITFISGASYGLTTVIIGQPLDTLKTRMQGMSSSSATHIVKELYSKEGLKGLYRGGLPLLVGGSFMRSAQFGVSAKAREVLEKNNFPRYTFMNIDSNVLLAGISGGVGRAIVEIPTDFLKIRRQVQKDNKTKMSFALIKKNILDGSMVTFGRNTILFASFIVYVDLAKQACSAGMVPKILCNEDSTNLTPFAKGAICANFAWLSCWPFDVVKTQRQSGNFNPNISAIQLLKENAKQGKLMRGLVPGLIRSSIANGSSMVVYETVHTHLSRVFNVHRKDLL</sequence>
<proteinExistence type="inferred from homology"/>
<dbReference type="InterPro" id="IPR050567">
    <property type="entry name" value="Mitochondrial_Carrier"/>
</dbReference>
<evidence type="ECO:0000256" key="3">
    <source>
        <dbReference type="ARBA" id="ARBA00022448"/>
    </source>
</evidence>
<dbReference type="Pfam" id="PF00153">
    <property type="entry name" value="Mito_carr"/>
    <property type="match status" value="2"/>
</dbReference>
<keyword evidence="6" id="KW-1133">Transmembrane helix</keyword>
<accession>A0AAD3D704</accession>
<name>A0AAD3D704_9STRA</name>
<comment type="caution">
    <text evidence="11">The sequence shown here is derived from an EMBL/GenBank/DDBJ whole genome shotgun (WGS) entry which is preliminary data.</text>
</comment>
<dbReference type="SUPFAM" id="SSF103506">
    <property type="entry name" value="Mitochondrial carrier"/>
    <property type="match status" value="1"/>
</dbReference>
<keyword evidence="4 9" id="KW-0812">Transmembrane</keyword>
<dbReference type="PROSITE" id="PS50920">
    <property type="entry name" value="SOLCAR"/>
    <property type="match status" value="2"/>
</dbReference>
<evidence type="ECO:0000256" key="2">
    <source>
        <dbReference type="ARBA" id="ARBA00006375"/>
    </source>
</evidence>
<evidence type="ECO:0000313" key="12">
    <source>
        <dbReference type="Proteomes" id="UP001054902"/>
    </source>
</evidence>
<keyword evidence="5" id="KW-0677">Repeat</keyword>
<protein>
    <submittedName>
        <fullName evidence="11">Mitochondrial carrier</fullName>
    </submittedName>
</protein>
<keyword evidence="3 10" id="KW-0813">Transport</keyword>
<dbReference type="PANTHER" id="PTHR45624:SF58">
    <property type="entry name" value="CARRIER PROTEIN, PUTATIVE-RELATED"/>
    <property type="match status" value="1"/>
</dbReference>
<reference evidence="11 12" key="1">
    <citation type="journal article" date="2021" name="Sci. Rep.">
        <title>The genome of the diatom Chaetoceros tenuissimus carries an ancient integrated fragment of an extant virus.</title>
        <authorList>
            <person name="Hongo Y."/>
            <person name="Kimura K."/>
            <person name="Takaki Y."/>
            <person name="Yoshida Y."/>
            <person name="Baba S."/>
            <person name="Kobayashi G."/>
            <person name="Nagasaki K."/>
            <person name="Hano T."/>
            <person name="Tomaru Y."/>
        </authorList>
    </citation>
    <scope>NUCLEOTIDE SEQUENCE [LARGE SCALE GENOMIC DNA]</scope>
    <source>
        <strain evidence="11 12">NIES-3715</strain>
    </source>
</reference>
<evidence type="ECO:0000313" key="11">
    <source>
        <dbReference type="EMBL" id="GFH59006.1"/>
    </source>
</evidence>
<dbReference type="EMBL" id="BLLK01000062">
    <property type="protein sequence ID" value="GFH59006.1"/>
    <property type="molecule type" value="Genomic_DNA"/>
</dbReference>
<evidence type="ECO:0000256" key="5">
    <source>
        <dbReference type="ARBA" id="ARBA00022737"/>
    </source>
</evidence>
<evidence type="ECO:0000256" key="4">
    <source>
        <dbReference type="ARBA" id="ARBA00022692"/>
    </source>
</evidence>
<evidence type="ECO:0000256" key="7">
    <source>
        <dbReference type="ARBA" id="ARBA00023128"/>
    </source>
</evidence>
<dbReference type="PANTHER" id="PTHR45624">
    <property type="entry name" value="MITOCHONDRIAL BASIC AMINO ACIDS TRANSPORTER-RELATED"/>
    <property type="match status" value="1"/>
</dbReference>
<comment type="similarity">
    <text evidence="2 10">Belongs to the mitochondrial carrier (TC 2.A.29) family.</text>
</comment>
<keyword evidence="8 9" id="KW-0472">Membrane</keyword>
<gene>
    <name evidence="11" type="ORF">CTEN210_15482</name>
</gene>